<name>A0A830BSD3_9LAMI</name>
<reference evidence="4" key="1">
    <citation type="submission" date="2020-07" db="EMBL/GenBank/DDBJ databases">
        <title>Ethylene signaling mediates host invasion by parasitic plants.</title>
        <authorList>
            <person name="Yoshida S."/>
        </authorList>
    </citation>
    <scope>NUCLEOTIDE SEQUENCE</scope>
    <source>
        <strain evidence="4">Okayama</strain>
    </source>
</reference>
<protein>
    <submittedName>
        <fullName evidence="4">Scarecrow-like protein 9</fullName>
    </submittedName>
</protein>
<feature type="region of interest" description="VHIID" evidence="3">
    <location>
        <begin position="80"/>
        <end position="145"/>
    </location>
</feature>
<dbReference type="AlphaFoldDB" id="A0A830BSD3"/>
<comment type="caution">
    <text evidence="3">Lacks conserved residue(s) required for the propagation of feature annotation.</text>
</comment>
<feature type="short sequence motif" description="VHIID" evidence="3">
    <location>
        <begin position="111"/>
        <end position="115"/>
    </location>
</feature>
<gene>
    <name evidence="4" type="ORF">PHJA_001221600</name>
</gene>
<organism evidence="4 5">
    <name type="scientific">Phtheirospermum japonicum</name>
    <dbReference type="NCBI Taxonomy" id="374723"/>
    <lineage>
        <taxon>Eukaryota</taxon>
        <taxon>Viridiplantae</taxon>
        <taxon>Streptophyta</taxon>
        <taxon>Embryophyta</taxon>
        <taxon>Tracheophyta</taxon>
        <taxon>Spermatophyta</taxon>
        <taxon>Magnoliopsida</taxon>
        <taxon>eudicotyledons</taxon>
        <taxon>Gunneridae</taxon>
        <taxon>Pentapetalae</taxon>
        <taxon>asterids</taxon>
        <taxon>lamiids</taxon>
        <taxon>Lamiales</taxon>
        <taxon>Orobanchaceae</taxon>
        <taxon>Orobanchaceae incertae sedis</taxon>
        <taxon>Phtheirospermum</taxon>
    </lineage>
</organism>
<dbReference type="InterPro" id="IPR005202">
    <property type="entry name" value="TF_GRAS"/>
</dbReference>
<sequence length="378" mass="42992">MKTDLTSLLINCAQSISDNDRRAADGLLKRIRQHSSPLGDANQRVAHYFVDGLEARLAGTQHKALPCKPNTLTSDYLRAYYTLLASSPTCHVTAFVANKSIAAKSGKAMRVHVIDFGILYGFQWPTLIQYLAQREGGPPKLRITGIDFPLPGFHPAQRIKEAGRRLARCAETFDVPFEYAAIAQKWETIEIEDLNIEEGEFVVVNCMYRAGNLQDETLDEEAAESPRSKVFKLVRKINPGIFVHGIVNGGYGVPFFVTRFREALFRFSAVYDLLETILPRESSERMLIEGIFGKEAMNVIACEGSKRVERPETYKQWQLRHLRAGFMAVPFERKLVERATYKVRKFYHRDFLIGEDDKWVLLGWKGRVINAISCWEPV</sequence>
<accession>A0A830BSD3</accession>
<dbReference type="Proteomes" id="UP000653305">
    <property type="component" value="Unassembled WGS sequence"/>
</dbReference>
<dbReference type="PROSITE" id="PS50985">
    <property type="entry name" value="GRAS"/>
    <property type="match status" value="1"/>
</dbReference>
<feature type="region of interest" description="Leucine repeat II (LRII)" evidence="3">
    <location>
        <begin position="161"/>
        <end position="193"/>
    </location>
</feature>
<evidence type="ECO:0000256" key="2">
    <source>
        <dbReference type="ARBA" id="ARBA00023163"/>
    </source>
</evidence>
<comment type="similarity">
    <text evidence="3">Belongs to the GRAS family.</text>
</comment>
<evidence type="ECO:0000313" key="4">
    <source>
        <dbReference type="EMBL" id="GFP90777.1"/>
    </source>
</evidence>
<keyword evidence="1" id="KW-0805">Transcription regulation</keyword>
<comment type="caution">
    <text evidence="4">The sequence shown here is derived from an EMBL/GenBank/DDBJ whole genome shotgun (WGS) entry which is preliminary data.</text>
</comment>
<proteinExistence type="inferred from homology"/>
<evidence type="ECO:0000313" key="5">
    <source>
        <dbReference type="Proteomes" id="UP000653305"/>
    </source>
</evidence>
<dbReference type="OrthoDB" id="47276at2759"/>
<feature type="region of interest" description="SAW" evidence="3">
    <location>
        <begin position="301"/>
        <end position="376"/>
    </location>
</feature>
<dbReference type="PANTHER" id="PTHR31636">
    <property type="entry name" value="OSJNBA0084A10.13 PROTEIN-RELATED"/>
    <property type="match status" value="1"/>
</dbReference>
<dbReference type="Pfam" id="PF03514">
    <property type="entry name" value="GRAS"/>
    <property type="match status" value="1"/>
</dbReference>
<dbReference type="EMBL" id="BMAC01000225">
    <property type="protein sequence ID" value="GFP90777.1"/>
    <property type="molecule type" value="Genomic_DNA"/>
</dbReference>
<evidence type="ECO:0000256" key="1">
    <source>
        <dbReference type="ARBA" id="ARBA00023015"/>
    </source>
</evidence>
<evidence type="ECO:0000256" key="3">
    <source>
        <dbReference type="PROSITE-ProRule" id="PRU01191"/>
    </source>
</evidence>
<keyword evidence="5" id="KW-1185">Reference proteome</keyword>
<keyword evidence="2" id="KW-0804">Transcription</keyword>